<dbReference type="Gene3D" id="3.90.1720.10">
    <property type="entry name" value="endopeptidase domain like (from Nostoc punctiforme)"/>
    <property type="match status" value="1"/>
</dbReference>
<dbReference type="InterPro" id="IPR038765">
    <property type="entry name" value="Papain-like_cys_pep_sf"/>
</dbReference>
<dbReference type="InterPro" id="IPR051202">
    <property type="entry name" value="Peptidase_C40"/>
</dbReference>
<keyword evidence="4" id="KW-0788">Thiol protease</keyword>
<dbReference type="PANTHER" id="PTHR47053">
    <property type="entry name" value="MUREIN DD-ENDOPEPTIDASE MEPH-RELATED"/>
    <property type="match status" value="1"/>
</dbReference>
<dbReference type="OrthoDB" id="9813368at2"/>
<evidence type="ECO:0000256" key="1">
    <source>
        <dbReference type="ARBA" id="ARBA00007074"/>
    </source>
</evidence>
<sequence>MSDKIFIPVVAVCPVRELADHRSEMTSQLLLGEQVHVLDTSNEQWLQVRSLHDGYEGWCQRIQLEEVKGEVPEIKGYFSGANGMANVNGQPMQVFTGTPVYNAPVMAGVFKISFTGLLHRSASDLADRQEVLRAAAFQYLNASYVWGGRTSAGIDCSGFAQMVYRQLDVHLQRDAWLQAREGESIGFLQEARCGDLAFFDEPDGRISHVGILFNDREIIHASGKVRVDDIDHAGILSRDQGKRTHRLRLIRRYF</sequence>
<dbReference type="Pfam" id="PF18348">
    <property type="entry name" value="SH3_16"/>
    <property type="match status" value="1"/>
</dbReference>
<dbReference type="RefSeq" id="WP_039142852.1">
    <property type="nucleotide sequence ID" value="NZ_JSVC01000023.1"/>
</dbReference>
<dbReference type="PROSITE" id="PS51935">
    <property type="entry name" value="NLPC_P60"/>
    <property type="match status" value="1"/>
</dbReference>
<dbReference type="Proteomes" id="UP000031408">
    <property type="component" value="Unassembled WGS sequence"/>
</dbReference>
<protein>
    <recommendedName>
        <fullName evidence="5">NlpC/P60 domain-containing protein</fullName>
    </recommendedName>
</protein>
<evidence type="ECO:0000259" key="5">
    <source>
        <dbReference type="PROSITE" id="PS51935"/>
    </source>
</evidence>
<dbReference type="STRING" id="1349421.OI18_19380"/>
<keyword evidence="3" id="KW-0378">Hydrolase</keyword>
<gene>
    <name evidence="6" type="ORF">OI18_19380</name>
</gene>
<dbReference type="EMBL" id="JSVC01000023">
    <property type="protein sequence ID" value="KIC93097.1"/>
    <property type="molecule type" value="Genomic_DNA"/>
</dbReference>
<evidence type="ECO:0000313" key="6">
    <source>
        <dbReference type="EMBL" id="KIC93097.1"/>
    </source>
</evidence>
<evidence type="ECO:0000256" key="4">
    <source>
        <dbReference type="ARBA" id="ARBA00022807"/>
    </source>
</evidence>
<dbReference type="InterPro" id="IPR041382">
    <property type="entry name" value="SH3_16"/>
</dbReference>
<dbReference type="Pfam" id="PF00877">
    <property type="entry name" value="NLPC_P60"/>
    <property type="match status" value="1"/>
</dbReference>
<dbReference type="Gene3D" id="2.30.30.40">
    <property type="entry name" value="SH3 Domains"/>
    <property type="match status" value="1"/>
</dbReference>
<evidence type="ECO:0000256" key="2">
    <source>
        <dbReference type="ARBA" id="ARBA00022670"/>
    </source>
</evidence>
<keyword evidence="2" id="KW-0645">Protease</keyword>
<dbReference type="PANTHER" id="PTHR47053:SF1">
    <property type="entry name" value="MUREIN DD-ENDOPEPTIDASE MEPH-RELATED"/>
    <property type="match status" value="1"/>
</dbReference>
<comment type="caution">
    <text evidence="6">The sequence shown here is derived from an EMBL/GenBank/DDBJ whole genome shotgun (WGS) entry which is preliminary data.</text>
</comment>
<dbReference type="GO" id="GO:0008234">
    <property type="term" value="F:cysteine-type peptidase activity"/>
    <property type="evidence" value="ECO:0007669"/>
    <property type="project" value="UniProtKB-KW"/>
</dbReference>
<accession>A0A0C1KZG9</accession>
<organism evidence="6 7">
    <name type="scientific">Flavihumibacter solisilvae</name>
    <dbReference type="NCBI Taxonomy" id="1349421"/>
    <lineage>
        <taxon>Bacteria</taxon>
        <taxon>Pseudomonadati</taxon>
        <taxon>Bacteroidota</taxon>
        <taxon>Chitinophagia</taxon>
        <taxon>Chitinophagales</taxon>
        <taxon>Chitinophagaceae</taxon>
        <taxon>Flavihumibacter</taxon>
    </lineage>
</organism>
<evidence type="ECO:0000313" key="7">
    <source>
        <dbReference type="Proteomes" id="UP000031408"/>
    </source>
</evidence>
<reference evidence="6 7" key="1">
    <citation type="submission" date="2014-11" db="EMBL/GenBank/DDBJ databases">
        <title>Genome sequence of Flavihumibacter solisilvae 3-3.</title>
        <authorList>
            <person name="Zhou G."/>
            <person name="Li M."/>
            <person name="Wang G."/>
        </authorList>
    </citation>
    <scope>NUCLEOTIDE SEQUENCE [LARGE SCALE GENOMIC DNA]</scope>
    <source>
        <strain evidence="6 7">3-3</strain>
    </source>
</reference>
<evidence type="ECO:0000256" key="3">
    <source>
        <dbReference type="ARBA" id="ARBA00022801"/>
    </source>
</evidence>
<feature type="domain" description="NlpC/P60" evidence="5">
    <location>
        <begin position="126"/>
        <end position="254"/>
    </location>
</feature>
<dbReference type="GO" id="GO:0006508">
    <property type="term" value="P:proteolysis"/>
    <property type="evidence" value="ECO:0007669"/>
    <property type="project" value="UniProtKB-KW"/>
</dbReference>
<comment type="similarity">
    <text evidence="1">Belongs to the peptidase C40 family.</text>
</comment>
<dbReference type="SUPFAM" id="SSF54001">
    <property type="entry name" value="Cysteine proteinases"/>
    <property type="match status" value="1"/>
</dbReference>
<dbReference type="InterPro" id="IPR000064">
    <property type="entry name" value="NLP_P60_dom"/>
</dbReference>
<keyword evidence="7" id="KW-1185">Reference proteome</keyword>
<proteinExistence type="inferred from homology"/>
<dbReference type="AlphaFoldDB" id="A0A0C1KZG9"/>
<name>A0A0C1KZG9_9BACT</name>